<keyword evidence="2" id="KW-1185">Reference proteome</keyword>
<accession>A0A0C3HAA2</accession>
<evidence type="ECO:0000313" key="2">
    <source>
        <dbReference type="Proteomes" id="UP000054321"/>
    </source>
</evidence>
<name>A0A0C3HAA2_OIDMZ</name>
<dbReference type="Proteomes" id="UP000054321">
    <property type="component" value="Unassembled WGS sequence"/>
</dbReference>
<evidence type="ECO:0000313" key="1">
    <source>
        <dbReference type="EMBL" id="KIN00145.1"/>
    </source>
</evidence>
<dbReference type="HOGENOM" id="CLU_1732025_0_0_1"/>
<dbReference type="AlphaFoldDB" id="A0A0C3HAA2"/>
<dbReference type="EMBL" id="KN832877">
    <property type="protein sequence ID" value="KIN00145.1"/>
    <property type="molecule type" value="Genomic_DNA"/>
</dbReference>
<dbReference type="OrthoDB" id="3000060at2759"/>
<gene>
    <name evidence="1" type="ORF">OIDMADRAFT_54749</name>
</gene>
<organism evidence="1 2">
    <name type="scientific">Oidiodendron maius (strain Zn)</name>
    <dbReference type="NCBI Taxonomy" id="913774"/>
    <lineage>
        <taxon>Eukaryota</taxon>
        <taxon>Fungi</taxon>
        <taxon>Dikarya</taxon>
        <taxon>Ascomycota</taxon>
        <taxon>Pezizomycotina</taxon>
        <taxon>Leotiomycetes</taxon>
        <taxon>Leotiomycetes incertae sedis</taxon>
        <taxon>Myxotrichaceae</taxon>
        <taxon>Oidiodendron</taxon>
    </lineage>
</organism>
<sequence>MSIPHSRPPQAAADNFANTFEKVLDDVKHEGLIYLSTCPGLDKRPMNISLHSSLLRILEANHRPDIEELHCLQKEISYRMHHTYVATVYKNLLGLEFADCHLVSVENHPKNLYGTWISSFFVPARLFLVRQTTRPRSPIYEGRAISSDLYS</sequence>
<proteinExistence type="predicted"/>
<reference evidence="1 2" key="1">
    <citation type="submission" date="2014-04" db="EMBL/GenBank/DDBJ databases">
        <authorList>
            <consortium name="DOE Joint Genome Institute"/>
            <person name="Kuo A."/>
            <person name="Martino E."/>
            <person name="Perotto S."/>
            <person name="Kohler A."/>
            <person name="Nagy L.G."/>
            <person name="Floudas D."/>
            <person name="Copeland A."/>
            <person name="Barry K.W."/>
            <person name="Cichocki N."/>
            <person name="Veneault-Fourrey C."/>
            <person name="LaButti K."/>
            <person name="Lindquist E.A."/>
            <person name="Lipzen A."/>
            <person name="Lundell T."/>
            <person name="Morin E."/>
            <person name="Murat C."/>
            <person name="Sun H."/>
            <person name="Tunlid A."/>
            <person name="Henrissat B."/>
            <person name="Grigoriev I.V."/>
            <person name="Hibbett D.S."/>
            <person name="Martin F."/>
            <person name="Nordberg H.P."/>
            <person name="Cantor M.N."/>
            <person name="Hua S.X."/>
        </authorList>
    </citation>
    <scope>NUCLEOTIDE SEQUENCE [LARGE SCALE GENOMIC DNA]</scope>
    <source>
        <strain evidence="1 2">Zn</strain>
    </source>
</reference>
<dbReference type="InParanoid" id="A0A0C3HAA2"/>
<protein>
    <submittedName>
        <fullName evidence="1">Uncharacterized protein</fullName>
    </submittedName>
</protein>
<reference evidence="2" key="2">
    <citation type="submission" date="2015-01" db="EMBL/GenBank/DDBJ databases">
        <title>Evolutionary Origins and Diversification of the Mycorrhizal Mutualists.</title>
        <authorList>
            <consortium name="DOE Joint Genome Institute"/>
            <consortium name="Mycorrhizal Genomics Consortium"/>
            <person name="Kohler A."/>
            <person name="Kuo A."/>
            <person name="Nagy L.G."/>
            <person name="Floudas D."/>
            <person name="Copeland A."/>
            <person name="Barry K.W."/>
            <person name="Cichocki N."/>
            <person name="Veneault-Fourrey C."/>
            <person name="LaButti K."/>
            <person name="Lindquist E.A."/>
            <person name="Lipzen A."/>
            <person name="Lundell T."/>
            <person name="Morin E."/>
            <person name="Murat C."/>
            <person name="Riley R."/>
            <person name="Ohm R."/>
            <person name="Sun H."/>
            <person name="Tunlid A."/>
            <person name="Henrissat B."/>
            <person name="Grigoriev I.V."/>
            <person name="Hibbett D.S."/>
            <person name="Martin F."/>
        </authorList>
    </citation>
    <scope>NUCLEOTIDE SEQUENCE [LARGE SCALE GENOMIC DNA]</scope>
    <source>
        <strain evidence="2">Zn</strain>
    </source>
</reference>